<dbReference type="SUPFAM" id="SSF55729">
    <property type="entry name" value="Acyl-CoA N-acyltransferases (Nat)"/>
    <property type="match status" value="1"/>
</dbReference>
<keyword evidence="3" id="KW-1185">Reference proteome</keyword>
<dbReference type="InterPro" id="IPR016181">
    <property type="entry name" value="Acyl_CoA_acyltransferase"/>
</dbReference>
<reference evidence="2 3" key="1">
    <citation type="submission" date="2019-04" db="EMBL/GenBank/DDBJ databases">
        <title>Comparative genomics and transcriptomics to analyze fruiting body development in filamentous ascomycetes.</title>
        <authorList>
            <consortium name="DOE Joint Genome Institute"/>
            <person name="Lutkenhaus R."/>
            <person name="Traeger S."/>
            <person name="Breuer J."/>
            <person name="Kuo A."/>
            <person name="Lipzen A."/>
            <person name="Pangilinan J."/>
            <person name="Dilworth D."/>
            <person name="Sandor L."/>
            <person name="Poggeler S."/>
            <person name="Barry K."/>
            <person name="Grigoriev I.V."/>
            <person name="Nowrousian M."/>
        </authorList>
    </citation>
    <scope>NUCLEOTIDE SEQUENCE [LARGE SCALE GENOMIC DNA]</scope>
    <source>
        <strain evidence="2 3">CBS 389.68</strain>
    </source>
</reference>
<evidence type="ECO:0000313" key="2">
    <source>
        <dbReference type="EMBL" id="TGZ81835.1"/>
    </source>
</evidence>
<dbReference type="Pfam" id="PF00583">
    <property type="entry name" value="Acetyltransf_1"/>
    <property type="match status" value="1"/>
</dbReference>
<feature type="domain" description="N-acetyltransferase" evidence="1">
    <location>
        <begin position="187"/>
        <end position="250"/>
    </location>
</feature>
<dbReference type="InParanoid" id="A0A4V6RHF7"/>
<accession>A0A4V6RHF7</accession>
<dbReference type="Gene3D" id="3.40.630.30">
    <property type="match status" value="1"/>
</dbReference>
<evidence type="ECO:0000259" key="1">
    <source>
        <dbReference type="PROSITE" id="PS51186"/>
    </source>
</evidence>
<evidence type="ECO:0000313" key="3">
    <source>
        <dbReference type="Proteomes" id="UP000298138"/>
    </source>
</evidence>
<dbReference type="Proteomes" id="UP000298138">
    <property type="component" value="Unassembled WGS sequence"/>
</dbReference>
<dbReference type="AlphaFoldDB" id="A0A4V6RHF7"/>
<organism evidence="2 3">
    <name type="scientific">Ascodesmis nigricans</name>
    <dbReference type="NCBI Taxonomy" id="341454"/>
    <lineage>
        <taxon>Eukaryota</taxon>
        <taxon>Fungi</taxon>
        <taxon>Dikarya</taxon>
        <taxon>Ascomycota</taxon>
        <taxon>Pezizomycotina</taxon>
        <taxon>Pezizomycetes</taxon>
        <taxon>Pezizales</taxon>
        <taxon>Ascodesmidaceae</taxon>
        <taxon>Ascodesmis</taxon>
    </lineage>
</organism>
<proteinExistence type="predicted"/>
<dbReference type="EMBL" id="ML220117">
    <property type="protein sequence ID" value="TGZ81835.1"/>
    <property type="molecule type" value="Genomic_DNA"/>
</dbReference>
<sequence length="266" mass="30629">MANMNHLREPHPGPTIRCYDELSLQLLRSDPTETTPRGFNSPHAIRPSNWPLSVHDTRISDICKETADNSWPDWAVHLLPYIFCHAHTLFHPSHCYVLWIPSSATPPLHVAGYIVSTPNTNTFSTEWRRCYLPFLAQLSEGKTDGEYEWMQRFLTHDTYSNPETFLCDDAGIRERWPAHVHINLTVDWRGKGWGKKLIQVVFSKLKSERVRGVHLGVAADNEGAVRFYEKCGLRREKEDKDTVWMVMDLWDETIRSAGAGETLESK</sequence>
<dbReference type="PROSITE" id="PS51186">
    <property type="entry name" value="GNAT"/>
    <property type="match status" value="1"/>
</dbReference>
<dbReference type="STRING" id="341454.A0A4V6RHF7"/>
<dbReference type="GO" id="GO:0016747">
    <property type="term" value="F:acyltransferase activity, transferring groups other than amino-acyl groups"/>
    <property type="evidence" value="ECO:0007669"/>
    <property type="project" value="InterPro"/>
</dbReference>
<dbReference type="InterPro" id="IPR000182">
    <property type="entry name" value="GNAT_dom"/>
</dbReference>
<name>A0A4V6RHF7_9PEZI</name>
<dbReference type="OrthoDB" id="64477at2759"/>
<protein>
    <recommendedName>
        <fullName evidence="1">N-acetyltransferase domain-containing protein</fullName>
    </recommendedName>
</protein>
<gene>
    <name evidence="2" type="ORF">EX30DRAFT_395226</name>
</gene>